<dbReference type="FunFam" id="3.40.50.200:FF:000016">
    <property type="entry name" value="Proprotein convertase subtilisin/kexin type 9"/>
    <property type="match status" value="1"/>
</dbReference>
<comment type="similarity">
    <text evidence="9 37">Belongs to the peptidase S8 family.</text>
</comment>
<comment type="cofactor">
    <cofactor evidence="1">
        <name>Ca(2+)</name>
        <dbReference type="ChEBI" id="CHEBI:29108"/>
    </cofactor>
</comment>
<keyword evidence="15" id="KW-0597">Phosphoprotein</keyword>
<dbReference type="Pfam" id="PF05922">
    <property type="entry name" value="Inhibitor_I9"/>
    <property type="match status" value="1"/>
</dbReference>
<keyword evidence="25" id="KW-0106">Calcium</keyword>
<proteinExistence type="inferred from homology"/>
<dbReference type="CDD" id="cd04077">
    <property type="entry name" value="Peptidases_S8_PCSK9_ProteinaseK_like"/>
    <property type="match status" value="1"/>
</dbReference>
<dbReference type="InterPro" id="IPR034193">
    <property type="entry name" value="PCSK9_ProteinaseK-like"/>
</dbReference>
<evidence type="ECO:0000259" key="42">
    <source>
        <dbReference type="Pfam" id="PF18463"/>
    </source>
</evidence>
<dbReference type="InterPro" id="IPR041051">
    <property type="entry name" value="PCSK9_C3"/>
</dbReference>
<dbReference type="InterPro" id="IPR000209">
    <property type="entry name" value="Peptidase_S8/S53_dom"/>
</dbReference>
<evidence type="ECO:0000256" key="3">
    <source>
        <dbReference type="ARBA" id="ARBA00004240"/>
    </source>
</evidence>
<dbReference type="Gene3D" id="3.30.70.80">
    <property type="entry name" value="Peptidase S8 propeptide/proteinase inhibitor I9"/>
    <property type="match status" value="1"/>
</dbReference>
<dbReference type="InterPro" id="IPR010259">
    <property type="entry name" value="S8pro/Inhibitor_I9"/>
</dbReference>
<keyword evidence="44" id="KW-1185">Reference proteome</keyword>
<evidence type="ECO:0000256" key="31">
    <source>
        <dbReference type="ARBA" id="ARBA00023180"/>
    </source>
</evidence>
<dbReference type="GO" id="GO:0005615">
    <property type="term" value="C:extracellular space"/>
    <property type="evidence" value="ECO:0007669"/>
    <property type="project" value="UniProtKB-ARBA"/>
</dbReference>
<evidence type="ECO:0000256" key="34">
    <source>
        <dbReference type="ARBA" id="ARBA00032525"/>
    </source>
</evidence>
<feature type="active site" description="Charge relay system" evidence="37">
    <location>
        <position position="420"/>
    </location>
</feature>
<keyword evidence="32" id="KW-0753">Steroid metabolism</keyword>
<sequence length="725" mass="78119">MSFPRPGAPLLAPMGTHSSSWLRWLLLPPLLLLLLLLCPTGAGAQDEDGDYEELMLALPSQEDGLADEAAHVATATFRRCSKEAWRLPGTYIVVLMEETQRLQIEQTAHRLQTRAARRGYVIKVLHIFYDLFPGFLVKMSSDLLGLALKLPHVEYIEEDSFVFAQSIPWNLERIIPAWHQTEEDHSPDGSSQVEVYLLDTSIQGAHREIEGRVTITDFNSVPEEDGTRFHRQASKCDSHGTHLAGVVSGRDAGVAKSTSLHSLRVLNCQGKGTVSGTLIGLEFIRKSQLIQPSGPLVVLLPLAGGYSRILNTACQHLARTGVVLVAAAGNFRDDACRYSPASAPENLGSTRIQEMGSGKCWGALAEVITVGATNAQDQPVTLGTLGTNFGRCVDLFAPGKDIIGASSDCSTCFMSQSGTSQAAAHVAGIVALMLTREPALTLAELRQRLIHFSTKDVINMAWFPEDQQVLTPNLVATLPPSTHETGGQLLCRTVWSAHSGPTRTAIATARCAPEEELLSCSSFSRSGRRRGDRIEAIGGQQVCKALNAFGGEGVYAVARCCLLPRANCSIHNTHAARAGLETHVHCHQKDHVLTGCSFHWEVEDLSVRRQPALRSRRQPGQCVGHQAASVYASCCHAPGLECKIKEHGISGPSEQVTVACEAGWTLTGCNVLPGASLTLGAYSVDNLCVARVHDTDRADRTSGEATVAAAICCRSRPSAKASWVQ</sequence>
<evidence type="ECO:0000259" key="40">
    <source>
        <dbReference type="Pfam" id="PF05922"/>
    </source>
</evidence>
<evidence type="ECO:0000256" key="20">
    <source>
        <dbReference type="ARBA" id="ARBA00022753"/>
    </source>
</evidence>
<feature type="active site" description="Charge relay system" evidence="37">
    <location>
        <position position="239"/>
    </location>
</feature>
<evidence type="ECO:0000256" key="22">
    <source>
        <dbReference type="ARBA" id="ARBA00022813"/>
    </source>
</evidence>
<dbReference type="GeneID" id="110292266"/>
<feature type="signal peptide" evidence="38">
    <location>
        <begin position="1"/>
        <end position="44"/>
    </location>
</feature>
<dbReference type="GO" id="GO:0006915">
    <property type="term" value="P:apoptotic process"/>
    <property type="evidence" value="ECO:0007669"/>
    <property type="project" value="UniProtKB-KW"/>
</dbReference>
<feature type="domain" description="Inhibitor I9" evidence="40">
    <location>
        <begin position="90"/>
        <end position="162"/>
    </location>
</feature>
<dbReference type="PANTHER" id="PTHR43806">
    <property type="entry name" value="PEPTIDASE S8"/>
    <property type="match status" value="1"/>
</dbReference>
<dbReference type="GO" id="GO:0005768">
    <property type="term" value="C:endosome"/>
    <property type="evidence" value="ECO:0007669"/>
    <property type="project" value="UniProtKB-SubCell"/>
</dbReference>
<keyword evidence="26" id="KW-0333">Golgi apparatus</keyword>
<keyword evidence="20" id="KW-0967">Endosome</keyword>
<evidence type="ECO:0000256" key="7">
    <source>
        <dbReference type="ARBA" id="ARBA00004555"/>
    </source>
</evidence>
<feature type="domain" description="Proprotein convertase subtilisin/kexin type 9 C-terminal" evidence="42">
    <location>
        <begin position="636"/>
        <end position="716"/>
    </location>
</feature>
<dbReference type="GO" id="GO:0008203">
    <property type="term" value="P:cholesterol metabolic process"/>
    <property type="evidence" value="ECO:0007669"/>
    <property type="project" value="UniProtKB-KW"/>
</dbReference>
<comment type="subunit">
    <text evidence="10">Monomer. Can self-associate to form dimers and higher multimers which may have increased LDLR degrading activity. The precursor protein but not the mature protein may form multimers. Interacts with APOB, VLDLR, LRP8/APOER2 and BACE1. The full-length immature form (pro-PCSK9) interacts with SCNN1A, SCNN1B and SCNN1G. The pro-PCSK9 form (via C-terminal domain) interacts with LDLR. Interacts (via the C-terminal domain) with ANXA2 (via repeat Annexin 1); the interaction inhibits the degradation of LDLR.</text>
</comment>
<name>A0A6P7R5C0_MUSCR</name>
<evidence type="ECO:0000313" key="45">
    <source>
        <dbReference type="RefSeq" id="XP_029332050.1"/>
    </source>
</evidence>
<evidence type="ECO:0000256" key="14">
    <source>
        <dbReference type="ARBA" id="ARBA00022548"/>
    </source>
</evidence>
<reference evidence="45" key="1">
    <citation type="submission" date="2025-08" db="UniProtKB">
        <authorList>
            <consortium name="RefSeq"/>
        </authorList>
    </citation>
    <scope>IDENTIFICATION</scope>
</reference>
<keyword evidence="28" id="KW-0865">Zymogen</keyword>
<feature type="domain" description="Peptidase S8/S53" evidence="39">
    <location>
        <begin position="192"/>
        <end position="454"/>
    </location>
</feature>
<dbReference type="InterPro" id="IPR015500">
    <property type="entry name" value="Peptidase_S8_subtilisin-rel"/>
</dbReference>
<keyword evidence="18" id="KW-0053">Apoptosis</keyword>
<dbReference type="Pfam" id="PF18463">
    <property type="entry name" value="PCSK9_C3"/>
    <property type="match status" value="1"/>
</dbReference>
<evidence type="ECO:0000313" key="44">
    <source>
        <dbReference type="Proteomes" id="UP000515126"/>
    </source>
</evidence>
<dbReference type="FunFam" id="2.60.120.690:FF:000001">
    <property type="entry name" value="Proprotein convertase subtilisin/kexin type 9"/>
    <property type="match status" value="1"/>
</dbReference>
<evidence type="ECO:0000256" key="11">
    <source>
        <dbReference type="ARBA" id="ARBA00019781"/>
    </source>
</evidence>
<evidence type="ECO:0000256" key="19">
    <source>
        <dbReference type="ARBA" id="ARBA00022729"/>
    </source>
</evidence>
<accession>A0A6P7R5C0</accession>
<keyword evidence="24 37" id="KW-0720">Serine protease</keyword>
<evidence type="ECO:0000256" key="8">
    <source>
        <dbReference type="ARBA" id="ARBA00004613"/>
    </source>
</evidence>
<evidence type="ECO:0000256" key="36">
    <source>
        <dbReference type="ARBA" id="ARBA00075664"/>
    </source>
</evidence>
<feature type="chain" id="PRO_5027566646" description="Proprotein convertase subtilisin/kexin type 9" evidence="38">
    <location>
        <begin position="45"/>
        <end position="725"/>
    </location>
</feature>
<dbReference type="CTD" id="255738"/>
<evidence type="ECO:0000259" key="39">
    <source>
        <dbReference type="Pfam" id="PF00082"/>
    </source>
</evidence>
<evidence type="ECO:0000256" key="2">
    <source>
        <dbReference type="ARBA" id="ARBA00004177"/>
    </source>
</evidence>
<keyword evidence="21 37" id="KW-0378">Hydrolase</keyword>
<evidence type="ECO:0000256" key="4">
    <source>
        <dbReference type="ARBA" id="ARBA00004241"/>
    </source>
</evidence>
<dbReference type="PANTHER" id="PTHR43806:SF60">
    <property type="entry name" value="PROPROTEIN CONVERTASE SUBTILISIN_KEXIN TYPE 9"/>
    <property type="match status" value="1"/>
</dbReference>
<organism evidence="44 45">
    <name type="scientific">Mus caroli</name>
    <name type="common">Ryukyu mouse</name>
    <name type="synonym">Ricefield mouse</name>
    <dbReference type="NCBI Taxonomy" id="10089"/>
    <lineage>
        <taxon>Eukaryota</taxon>
        <taxon>Metazoa</taxon>
        <taxon>Chordata</taxon>
        <taxon>Craniata</taxon>
        <taxon>Vertebrata</taxon>
        <taxon>Euteleostomi</taxon>
        <taxon>Mammalia</taxon>
        <taxon>Eutheria</taxon>
        <taxon>Euarchontoglires</taxon>
        <taxon>Glires</taxon>
        <taxon>Rodentia</taxon>
        <taxon>Myomorpha</taxon>
        <taxon>Muroidea</taxon>
        <taxon>Muridae</taxon>
        <taxon>Murinae</taxon>
        <taxon>Mus</taxon>
        <taxon>Mus</taxon>
    </lineage>
</organism>
<dbReference type="SUPFAM" id="SSF54897">
    <property type="entry name" value="Protease propeptides/inhibitors"/>
    <property type="match status" value="1"/>
</dbReference>
<evidence type="ECO:0000259" key="41">
    <source>
        <dbReference type="Pfam" id="PF18459"/>
    </source>
</evidence>
<evidence type="ECO:0000256" key="21">
    <source>
        <dbReference type="ARBA" id="ARBA00022801"/>
    </source>
</evidence>
<evidence type="ECO:0000256" key="10">
    <source>
        <dbReference type="ARBA" id="ARBA00011841"/>
    </source>
</evidence>
<evidence type="ECO:0000256" key="32">
    <source>
        <dbReference type="ARBA" id="ARBA00023221"/>
    </source>
</evidence>
<evidence type="ECO:0000256" key="37">
    <source>
        <dbReference type="PROSITE-ProRule" id="PRU01240"/>
    </source>
</evidence>
<keyword evidence="27" id="KW-0443">Lipid metabolism</keyword>
<dbReference type="GO" id="GO:0043523">
    <property type="term" value="P:regulation of neuron apoptotic process"/>
    <property type="evidence" value="ECO:0007669"/>
    <property type="project" value="UniProtKB-ARBA"/>
</dbReference>
<dbReference type="Gene3D" id="2.60.120.690">
    <property type="entry name" value="Proprotein convertase subtilisin/kexin type 9"/>
    <property type="match status" value="1"/>
</dbReference>
<dbReference type="InterPro" id="IPR036852">
    <property type="entry name" value="Peptidase_S8/S53_dom_sf"/>
</dbReference>
<dbReference type="Pfam" id="PF00082">
    <property type="entry name" value="Peptidase_S8"/>
    <property type="match status" value="1"/>
</dbReference>
<evidence type="ECO:0000256" key="25">
    <source>
        <dbReference type="ARBA" id="ARBA00022837"/>
    </source>
</evidence>
<dbReference type="InterPro" id="IPR050131">
    <property type="entry name" value="Peptidase_S8_subtilisin-like"/>
</dbReference>
<dbReference type="InterPro" id="IPR041254">
    <property type="entry name" value="PCSK9_C1"/>
</dbReference>
<keyword evidence="29" id="KW-1015">Disulfide bond</keyword>
<evidence type="ECO:0000256" key="35">
    <source>
        <dbReference type="ARBA" id="ARBA00032870"/>
    </source>
</evidence>
<evidence type="ECO:0000256" key="33">
    <source>
        <dbReference type="ARBA" id="ARBA00023228"/>
    </source>
</evidence>
<evidence type="ECO:0000256" key="17">
    <source>
        <dbReference type="ARBA" id="ARBA00022670"/>
    </source>
</evidence>
<dbReference type="Proteomes" id="UP000515126">
    <property type="component" value="Chromosome 4"/>
</dbReference>
<dbReference type="FunFam" id="3.30.70.80:FF:000004">
    <property type="entry name" value="Proprotein convertase subtilisin/kexin type 9"/>
    <property type="match status" value="1"/>
</dbReference>
<evidence type="ECO:0000256" key="28">
    <source>
        <dbReference type="ARBA" id="ARBA00023145"/>
    </source>
</evidence>
<feature type="domain" description="Proprotein convertase subtilisin/kexin type 9 C-terminal" evidence="41">
    <location>
        <begin position="484"/>
        <end position="565"/>
    </location>
</feature>
<dbReference type="InterPro" id="IPR037045">
    <property type="entry name" value="S8pro/Inhibitor_I9_sf"/>
</dbReference>
<keyword evidence="19 38" id="KW-0732">Signal</keyword>
<keyword evidence="13" id="KW-0964">Secreted</keyword>
<evidence type="ECO:0000256" key="26">
    <source>
        <dbReference type="ARBA" id="ARBA00023034"/>
    </source>
</evidence>
<dbReference type="GO" id="GO:0005783">
    <property type="term" value="C:endoplasmic reticulum"/>
    <property type="evidence" value="ECO:0007669"/>
    <property type="project" value="UniProtKB-SubCell"/>
</dbReference>
<keyword evidence="31" id="KW-0325">Glycoprotein</keyword>
<dbReference type="Pfam" id="PF18464">
    <property type="entry name" value="PCSK9_C2"/>
    <property type="match status" value="1"/>
</dbReference>
<gene>
    <name evidence="45" type="primary">Pcsk9</name>
</gene>
<comment type="subcellular location">
    <subcellularLocation>
        <location evidence="4">Cell surface</location>
    </subcellularLocation>
    <subcellularLocation>
        <location evidence="6">Cytoplasm</location>
    </subcellularLocation>
    <subcellularLocation>
        <location evidence="3">Endoplasmic reticulum</location>
    </subcellularLocation>
    <subcellularLocation>
        <location evidence="2">Endosome</location>
    </subcellularLocation>
    <subcellularLocation>
        <location evidence="7">Golgi apparatus</location>
    </subcellularLocation>
    <subcellularLocation>
        <location evidence="5">Lysosome</location>
    </subcellularLocation>
    <subcellularLocation>
        <location evidence="8">Secreted</location>
    </subcellularLocation>
</comment>
<dbReference type="GO" id="GO:0006508">
    <property type="term" value="P:proteolysis"/>
    <property type="evidence" value="ECO:0007669"/>
    <property type="project" value="UniProtKB-KW"/>
</dbReference>
<evidence type="ECO:0000256" key="5">
    <source>
        <dbReference type="ARBA" id="ARBA00004371"/>
    </source>
</evidence>
<feature type="domain" description="Proprotein convertase subtilisin/kexin type 9 C-terminal" evidence="43">
    <location>
        <begin position="569"/>
        <end position="634"/>
    </location>
</feature>
<evidence type="ECO:0000256" key="27">
    <source>
        <dbReference type="ARBA" id="ARBA00023098"/>
    </source>
</evidence>
<evidence type="ECO:0000256" key="13">
    <source>
        <dbReference type="ARBA" id="ARBA00022525"/>
    </source>
</evidence>
<keyword evidence="12" id="KW-0963">Cytoplasm</keyword>
<dbReference type="GO" id="GO:0004252">
    <property type="term" value="F:serine-type endopeptidase activity"/>
    <property type="evidence" value="ECO:0007669"/>
    <property type="project" value="UniProtKB-UniRule"/>
</dbReference>
<protein>
    <recommendedName>
        <fullName evidence="11">Proprotein convertase subtilisin/kexin type 9</fullName>
    </recommendedName>
    <alternativeName>
        <fullName evidence="36">Neural apoptosis-regulated convertase 1</fullName>
    </alternativeName>
    <alternativeName>
        <fullName evidence="35">Proprotein convertase 9</fullName>
    </alternativeName>
    <alternativeName>
        <fullName evidence="34">Subtilisin/kexin-like protease PC9</fullName>
    </alternativeName>
</protein>
<keyword evidence="30" id="KW-1207">Sterol metabolism</keyword>
<evidence type="ECO:0000256" key="30">
    <source>
        <dbReference type="ARBA" id="ARBA00023166"/>
    </source>
</evidence>
<dbReference type="SUPFAM" id="SSF52743">
    <property type="entry name" value="Subtilisin-like"/>
    <property type="match status" value="1"/>
</dbReference>
<dbReference type="GO" id="GO:0005794">
    <property type="term" value="C:Golgi apparatus"/>
    <property type="evidence" value="ECO:0007669"/>
    <property type="project" value="UniProtKB-SubCell"/>
</dbReference>
<evidence type="ECO:0000259" key="43">
    <source>
        <dbReference type="Pfam" id="PF18464"/>
    </source>
</evidence>
<dbReference type="GO" id="GO:0032869">
    <property type="term" value="P:cellular response to insulin stimulus"/>
    <property type="evidence" value="ECO:0007669"/>
    <property type="project" value="UniProtKB-ARBA"/>
</dbReference>
<dbReference type="GO" id="GO:0009986">
    <property type="term" value="C:cell surface"/>
    <property type="evidence" value="ECO:0007669"/>
    <property type="project" value="UniProtKB-SubCell"/>
</dbReference>
<evidence type="ECO:0000256" key="24">
    <source>
        <dbReference type="ARBA" id="ARBA00022825"/>
    </source>
</evidence>
<evidence type="ECO:0000256" key="1">
    <source>
        <dbReference type="ARBA" id="ARBA00001913"/>
    </source>
</evidence>
<keyword evidence="14" id="KW-0153">Cholesterol metabolism</keyword>
<evidence type="ECO:0000256" key="18">
    <source>
        <dbReference type="ARBA" id="ARBA00022703"/>
    </source>
</evidence>
<evidence type="ECO:0000256" key="12">
    <source>
        <dbReference type="ARBA" id="ARBA00022490"/>
    </source>
</evidence>
<dbReference type="InterPro" id="IPR041052">
    <property type="entry name" value="PCSK9_C2"/>
</dbReference>
<dbReference type="Pfam" id="PF18459">
    <property type="entry name" value="PCSK9_C1"/>
    <property type="match status" value="1"/>
</dbReference>
<feature type="active site" description="Charge relay system" evidence="37">
    <location>
        <position position="199"/>
    </location>
</feature>
<evidence type="ECO:0000256" key="15">
    <source>
        <dbReference type="ARBA" id="ARBA00022553"/>
    </source>
</evidence>
<dbReference type="PROSITE" id="PS51892">
    <property type="entry name" value="SUBTILASE"/>
    <property type="match status" value="1"/>
</dbReference>
<dbReference type="GO" id="GO:0005764">
    <property type="term" value="C:lysosome"/>
    <property type="evidence" value="ECO:0007669"/>
    <property type="project" value="UniProtKB-SubCell"/>
</dbReference>
<dbReference type="RefSeq" id="XP_029332050.1">
    <property type="nucleotide sequence ID" value="XM_029476190.1"/>
</dbReference>
<keyword evidence="22" id="KW-0068">Autocatalytic cleavage</keyword>
<dbReference type="GO" id="GO:0009267">
    <property type="term" value="P:cellular response to starvation"/>
    <property type="evidence" value="ECO:0007669"/>
    <property type="project" value="UniProtKB-ARBA"/>
</dbReference>
<evidence type="ECO:0000256" key="38">
    <source>
        <dbReference type="SAM" id="SignalP"/>
    </source>
</evidence>
<keyword evidence="23" id="KW-0256">Endoplasmic reticulum</keyword>
<dbReference type="AlphaFoldDB" id="A0A6P7R5C0"/>
<dbReference type="Gene3D" id="3.40.50.200">
    <property type="entry name" value="Peptidase S8/S53 domain"/>
    <property type="match status" value="1"/>
</dbReference>
<evidence type="ECO:0000256" key="16">
    <source>
        <dbReference type="ARBA" id="ARBA00022641"/>
    </source>
</evidence>
<evidence type="ECO:0000256" key="6">
    <source>
        <dbReference type="ARBA" id="ARBA00004496"/>
    </source>
</evidence>
<keyword evidence="16" id="KW-0765">Sulfation</keyword>
<keyword evidence="33" id="KW-0458">Lysosome</keyword>
<evidence type="ECO:0000256" key="9">
    <source>
        <dbReference type="ARBA" id="ARBA00011073"/>
    </source>
</evidence>
<evidence type="ECO:0000256" key="29">
    <source>
        <dbReference type="ARBA" id="ARBA00023157"/>
    </source>
</evidence>
<keyword evidence="17 37" id="KW-0645">Protease</keyword>
<dbReference type="PRINTS" id="PR00723">
    <property type="entry name" value="SUBTILISIN"/>
</dbReference>
<evidence type="ECO:0000256" key="23">
    <source>
        <dbReference type="ARBA" id="ARBA00022824"/>
    </source>
</evidence>